<keyword evidence="3" id="KW-1185">Reference proteome</keyword>
<dbReference type="AlphaFoldDB" id="A0A9N7YZ16"/>
<gene>
    <name evidence="2" type="ORF">PLEPLA_LOCUS31490</name>
</gene>
<proteinExistence type="predicted"/>
<protein>
    <submittedName>
        <fullName evidence="2">Uncharacterized protein</fullName>
    </submittedName>
</protein>
<accession>A0A9N7YZ16</accession>
<evidence type="ECO:0000313" key="2">
    <source>
        <dbReference type="EMBL" id="CAB1443774.1"/>
    </source>
</evidence>
<feature type="region of interest" description="Disordered" evidence="1">
    <location>
        <begin position="135"/>
        <end position="171"/>
    </location>
</feature>
<dbReference type="Proteomes" id="UP001153269">
    <property type="component" value="Unassembled WGS sequence"/>
</dbReference>
<comment type="caution">
    <text evidence="2">The sequence shown here is derived from an EMBL/GenBank/DDBJ whole genome shotgun (WGS) entry which is preliminary data.</text>
</comment>
<feature type="region of interest" description="Disordered" evidence="1">
    <location>
        <begin position="1"/>
        <end position="40"/>
    </location>
</feature>
<evidence type="ECO:0000313" key="3">
    <source>
        <dbReference type="Proteomes" id="UP001153269"/>
    </source>
</evidence>
<organism evidence="2 3">
    <name type="scientific">Pleuronectes platessa</name>
    <name type="common">European plaice</name>
    <dbReference type="NCBI Taxonomy" id="8262"/>
    <lineage>
        <taxon>Eukaryota</taxon>
        <taxon>Metazoa</taxon>
        <taxon>Chordata</taxon>
        <taxon>Craniata</taxon>
        <taxon>Vertebrata</taxon>
        <taxon>Euteleostomi</taxon>
        <taxon>Actinopterygii</taxon>
        <taxon>Neopterygii</taxon>
        <taxon>Teleostei</taxon>
        <taxon>Neoteleostei</taxon>
        <taxon>Acanthomorphata</taxon>
        <taxon>Carangaria</taxon>
        <taxon>Pleuronectiformes</taxon>
        <taxon>Pleuronectoidei</taxon>
        <taxon>Pleuronectidae</taxon>
        <taxon>Pleuronectes</taxon>
    </lineage>
</organism>
<name>A0A9N7YZ16_PLEPL</name>
<reference evidence="2" key="1">
    <citation type="submission" date="2020-03" db="EMBL/GenBank/DDBJ databases">
        <authorList>
            <person name="Weist P."/>
        </authorList>
    </citation>
    <scope>NUCLEOTIDE SEQUENCE</scope>
</reference>
<sequence length="331" mass="36699">MSCSSAGLSRKSIFEKIPESRRSQKTHHLSPPLKNKDWRKRRRMKSRWLLVFPGSRASNGGRLVGAQAAAVRDKPAPQRCCEATPVPAGGVPRAATASHDRTGLTSIGLGTESAPIKLLRRISFWGWCRFSPGGPATLPGHNQSHRPLSPRARDREKTTDEEAPSLRRQPPLEEPLLIRVAGGAIEFRTSSFSPAESASFLASSARDNFQDGVTDPRQERRARVASFRERQICTCNQSPVDTGLITDLIWHPAAFSLSSHEPHAAERRRGAIMSIADFLIPSVSAVTCNRYWVFYPEARKVRTQPGNRRLCGPSGMSCSLLAKKKIFTQWR</sequence>
<dbReference type="EMBL" id="CADEAL010003190">
    <property type="protein sequence ID" value="CAB1443774.1"/>
    <property type="molecule type" value="Genomic_DNA"/>
</dbReference>
<evidence type="ECO:0000256" key="1">
    <source>
        <dbReference type="SAM" id="MobiDB-lite"/>
    </source>
</evidence>
<feature type="compositionally biased region" description="Basic and acidic residues" evidence="1">
    <location>
        <begin position="12"/>
        <end position="22"/>
    </location>
</feature>
<feature type="compositionally biased region" description="Basic and acidic residues" evidence="1">
    <location>
        <begin position="151"/>
        <end position="160"/>
    </location>
</feature>